<dbReference type="Gene3D" id="3.60.10.10">
    <property type="entry name" value="Endonuclease/exonuclease/phosphatase"/>
    <property type="match status" value="1"/>
</dbReference>
<dbReference type="InterPro" id="IPR000477">
    <property type="entry name" value="RT_dom"/>
</dbReference>
<keyword evidence="3" id="KW-1185">Reference proteome</keyword>
<dbReference type="SUPFAM" id="SSF56219">
    <property type="entry name" value="DNase I-like"/>
    <property type="match status" value="1"/>
</dbReference>
<dbReference type="SUPFAM" id="SSF56672">
    <property type="entry name" value="DNA/RNA polymerases"/>
    <property type="match status" value="1"/>
</dbReference>
<dbReference type="Proteomes" id="UP000325315">
    <property type="component" value="Unassembled WGS sequence"/>
</dbReference>
<dbReference type="InterPro" id="IPR036691">
    <property type="entry name" value="Endo/exonu/phosph_ase_sf"/>
</dbReference>
<dbReference type="CDD" id="cd01650">
    <property type="entry name" value="RT_nLTR_like"/>
    <property type="match status" value="1"/>
</dbReference>
<organism evidence="2 3">
    <name type="scientific">Gossypium australe</name>
    <dbReference type="NCBI Taxonomy" id="47621"/>
    <lineage>
        <taxon>Eukaryota</taxon>
        <taxon>Viridiplantae</taxon>
        <taxon>Streptophyta</taxon>
        <taxon>Embryophyta</taxon>
        <taxon>Tracheophyta</taxon>
        <taxon>Spermatophyta</taxon>
        <taxon>Magnoliopsida</taxon>
        <taxon>eudicotyledons</taxon>
        <taxon>Gunneridae</taxon>
        <taxon>Pentapetalae</taxon>
        <taxon>rosids</taxon>
        <taxon>malvids</taxon>
        <taxon>Malvales</taxon>
        <taxon>Malvaceae</taxon>
        <taxon>Malvoideae</taxon>
        <taxon>Gossypium</taxon>
    </lineage>
</organism>
<protein>
    <submittedName>
        <fullName evidence="2">Reverse transcriptase</fullName>
    </submittedName>
</protein>
<evidence type="ECO:0000259" key="1">
    <source>
        <dbReference type="PROSITE" id="PS50878"/>
    </source>
</evidence>
<dbReference type="PANTHER" id="PTHR46890:SF48">
    <property type="entry name" value="RNA-DIRECTED DNA POLYMERASE"/>
    <property type="match status" value="1"/>
</dbReference>
<dbReference type="GO" id="GO:0003964">
    <property type="term" value="F:RNA-directed DNA polymerase activity"/>
    <property type="evidence" value="ECO:0007669"/>
    <property type="project" value="UniProtKB-KW"/>
</dbReference>
<keyword evidence="2" id="KW-0808">Transferase</keyword>
<dbReference type="InterPro" id="IPR052343">
    <property type="entry name" value="Retrotransposon-Effector_Assoc"/>
</dbReference>
<name>A0A5B6WAD6_9ROSI</name>
<proteinExistence type="predicted"/>
<gene>
    <name evidence="2" type="ORF">EPI10_012088</name>
</gene>
<dbReference type="EMBL" id="SMMG02000004">
    <property type="protein sequence ID" value="KAA3478274.1"/>
    <property type="molecule type" value="Genomic_DNA"/>
</dbReference>
<evidence type="ECO:0000313" key="3">
    <source>
        <dbReference type="Proteomes" id="UP000325315"/>
    </source>
</evidence>
<dbReference type="OrthoDB" id="1001418at2759"/>
<dbReference type="PROSITE" id="PS50878">
    <property type="entry name" value="RT_POL"/>
    <property type="match status" value="1"/>
</dbReference>
<dbReference type="AlphaFoldDB" id="A0A5B6WAD6"/>
<keyword evidence="2" id="KW-0548">Nucleotidyltransferase</keyword>
<dbReference type="InterPro" id="IPR043502">
    <property type="entry name" value="DNA/RNA_pol_sf"/>
</dbReference>
<evidence type="ECO:0000313" key="2">
    <source>
        <dbReference type="EMBL" id="KAA3478274.1"/>
    </source>
</evidence>
<reference evidence="3" key="1">
    <citation type="journal article" date="2019" name="Plant Biotechnol. J.">
        <title>Genome sequencing of the Australian wild diploid species Gossypium australe highlights disease resistance and delayed gland morphogenesis.</title>
        <authorList>
            <person name="Cai Y."/>
            <person name="Cai X."/>
            <person name="Wang Q."/>
            <person name="Wang P."/>
            <person name="Zhang Y."/>
            <person name="Cai C."/>
            <person name="Xu Y."/>
            <person name="Wang K."/>
            <person name="Zhou Z."/>
            <person name="Wang C."/>
            <person name="Geng S."/>
            <person name="Li B."/>
            <person name="Dong Q."/>
            <person name="Hou Y."/>
            <person name="Wang H."/>
            <person name="Ai P."/>
            <person name="Liu Z."/>
            <person name="Yi F."/>
            <person name="Sun M."/>
            <person name="An G."/>
            <person name="Cheng J."/>
            <person name="Zhang Y."/>
            <person name="Shi Q."/>
            <person name="Xie Y."/>
            <person name="Shi X."/>
            <person name="Chang Y."/>
            <person name="Huang F."/>
            <person name="Chen Y."/>
            <person name="Hong S."/>
            <person name="Mi L."/>
            <person name="Sun Q."/>
            <person name="Zhang L."/>
            <person name="Zhou B."/>
            <person name="Peng R."/>
            <person name="Zhang X."/>
            <person name="Liu F."/>
        </authorList>
    </citation>
    <scope>NUCLEOTIDE SEQUENCE [LARGE SCALE GENOMIC DNA]</scope>
    <source>
        <strain evidence="3">cv. PA1801</strain>
    </source>
</reference>
<keyword evidence="2" id="KW-0695">RNA-directed DNA polymerase</keyword>
<dbReference type="PANTHER" id="PTHR46890">
    <property type="entry name" value="NON-LTR RETROLELEMENT REVERSE TRANSCRIPTASE-LIKE PROTEIN-RELATED"/>
    <property type="match status" value="1"/>
</dbReference>
<accession>A0A5B6WAD6</accession>
<comment type="caution">
    <text evidence="2">The sequence shown here is derived from an EMBL/GenBank/DDBJ whole genome shotgun (WGS) entry which is preliminary data.</text>
</comment>
<sequence>MEKVRQSCGYQSGIEVESIGSRGGLSLAWKGDASVVLQSFSHCHIDVIVEEAGEKKWRLRGFYGSPYINEREASWNLSRRLSNQGEYPWLVCGDFNEILYGSEKKGGLPRDEKKMEEFRQVLEDCQLADLGYSGNWFTWERGNLPETNIQERLDRGVGTEEWRTLFPDFIIQHLPHSFSDHCPIFINTEYQVRRTWGESFRFEAWWVLEETFLEEVRMSWGASSGNLLNKLAVLKGDLTRWANQIRRNRNQKKEILTDKLATLLEADSDEENLTEIIDTKIHLNMEIDKDESYWEQRARINRLKLGDRNTSFFHKQASSRKKRNLIQKLQLDDERETKEIEEMKEIARSYFVKLFSDGNQTSTDRILSGIEVCISEEDNANLKANFTKEEIRIVLKEMGPTKALREDGLPAIFYQKCWPIIGEDVANYCLQQLNKGMDVSLINKTNIVLIPKVSSPTNISQFRPISLCNVIYKVIAKDIANRLRLVLHKCIDAAQSAFVPGRLITDNVLLAYEILHTLKNKKIGKRGLMAVKLDMSKAYDRVDWNCVQKVMEKMGFDKGWVHMVLKCVSLVSYSVIINGLASESFCPHRGLRQGDPLSPFLFLFCGEGLSSLMRLAKAENIIKGVKASRSGPAISHLLFADDCILFAEATERDAISLKQILMEYERNSGQRVNFDKSQYSSVPTLKRGRRLQSHRFWR</sequence>
<feature type="domain" description="Reverse transcriptase" evidence="1">
    <location>
        <begin position="431"/>
        <end position="698"/>
    </location>
</feature>
<dbReference type="Pfam" id="PF00078">
    <property type="entry name" value="RVT_1"/>
    <property type="match status" value="1"/>
</dbReference>